<dbReference type="Pfam" id="PF07751">
    <property type="entry name" value="Abi_2"/>
    <property type="match status" value="1"/>
</dbReference>
<reference evidence="1 2" key="1">
    <citation type="submission" date="2016-10" db="EMBL/GenBank/DDBJ databases">
        <authorList>
            <person name="de Groot N.N."/>
        </authorList>
    </citation>
    <scope>NUCLEOTIDE SEQUENCE [LARGE SCALE GENOMIC DNA]</scope>
    <source>
        <strain evidence="1 2">DSM 3217</strain>
    </source>
</reference>
<accession>A0A1G6A1S0</accession>
<dbReference type="STRING" id="1732.SAMN02910417_00160"/>
<dbReference type="Proteomes" id="UP000199228">
    <property type="component" value="Unassembled WGS sequence"/>
</dbReference>
<name>A0A1G6A1S0_EUBOX</name>
<dbReference type="RefSeq" id="WP_090171029.1">
    <property type="nucleotide sequence ID" value="NZ_FMXR01000004.1"/>
</dbReference>
<evidence type="ECO:0000313" key="2">
    <source>
        <dbReference type="Proteomes" id="UP000199228"/>
    </source>
</evidence>
<dbReference type="InterPro" id="IPR011664">
    <property type="entry name" value="Abi_system_AbiD/AbiF-like"/>
</dbReference>
<gene>
    <name evidence="1" type="ORF">SAMN02910417_00160</name>
</gene>
<dbReference type="OrthoDB" id="2046111at2"/>
<dbReference type="EMBL" id="FMXR01000004">
    <property type="protein sequence ID" value="SDB02372.1"/>
    <property type="molecule type" value="Genomic_DNA"/>
</dbReference>
<proteinExistence type="predicted"/>
<evidence type="ECO:0000313" key="1">
    <source>
        <dbReference type="EMBL" id="SDB02372.1"/>
    </source>
</evidence>
<keyword evidence="2" id="KW-1185">Reference proteome</keyword>
<protein>
    <submittedName>
        <fullName evidence="1">Abi-like protein</fullName>
    </submittedName>
</protein>
<dbReference type="AlphaFoldDB" id="A0A1G6A1S0"/>
<sequence>MKSPQTINGLMRHLRNECNVNISGSRQKQQLISYGYYHGYKGYRFYKNNSNQLPYTDFSEVVAVIEYDNNMKEALYSNLMFIETAIKNIVCNESVQGLRFGTFDHVFKERMNDYSSNAKLQSKRLKLRNAVYSKLSARYHDEEKKDNQMIRHFYNRGEDIPLWVVFEILYLSDLASFFECLNLSSRESILKQLGMLDVAIDTNRNLLSNMLYTIKALRNAVAHNNVIFDTRFKDRNIGSVLKKWTEKETGIQNITLYSLIDYIIVLCCLLKRIDFGGTRTKQLVKTFKNENAKLKGSVSPNIYSMIIPNNVSVKITALETYLNS</sequence>
<organism evidence="1 2">
    <name type="scientific">Eubacterium oxidoreducens</name>
    <dbReference type="NCBI Taxonomy" id="1732"/>
    <lineage>
        <taxon>Bacteria</taxon>
        <taxon>Bacillati</taxon>
        <taxon>Bacillota</taxon>
        <taxon>Clostridia</taxon>
        <taxon>Eubacteriales</taxon>
        <taxon>Eubacteriaceae</taxon>
        <taxon>Eubacterium</taxon>
    </lineage>
</organism>